<feature type="transmembrane region" description="Helical" evidence="1">
    <location>
        <begin position="81"/>
        <end position="103"/>
    </location>
</feature>
<evidence type="ECO:0000313" key="3">
    <source>
        <dbReference type="Proteomes" id="UP001315967"/>
    </source>
</evidence>
<feature type="transmembrane region" description="Helical" evidence="1">
    <location>
        <begin position="46"/>
        <end position="69"/>
    </location>
</feature>
<keyword evidence="1" id="KW-0472">Membrane</keyword>
<reference evidence="2 3" key="1">
    <citation type="submission" date="2022-08" db="EMBL/GenBank/DDBJ databases">
        <title>Aerococcaceae sp. nov isolated from spoiled eye mask.</title>
        <authorList>
            <person name="Zhou G."/>
            <person name="Xie X.-B."/>
            <person name="Shi Q.-S."/>
            <person name="Wang Y.-S."/>
            <person name="Wen X."/>
            <person name="Peng H."/>
            <person name="Yang X.-J."/>
            <person name="Tao H.-B."/>
            <person name="Huang X.-M."/>
        </authorList>
    </citation>
    <scope>NUCLEOTIDE SEQUENCE [LARGE SCALE GENOMIC DNA]</scope>
    <source>
        <strain evidence="3">DM20194951</strain>
    </source>
</reference>
<gene>
    <name evidence="2" type="ORF">NRE15_13025</name>
</gene>
<keyword evidence="1" id="KW-0812">Transmembrane</keyword>
<dbReference type="EMBL" id="CP102453">
    <property type="protein sequence ID" value="UUX33794.1"/>
    <property type="molecule type" value="Genomic_DNA"/>
</dbReference>
<dbReference type="RefSeq" id="WP_313793296.1">
    <property type="nucleotide sequence ID" value="NZ_CP102453.1"/>
</dbReference>
<evidence type="ECO:0000313" key="2">
    <source>
        <dbReference type="EMBL" id="UUX33794.1"/>
    </source>
</evidence>
<evidence type="ECO:0000256" key="1">
    <source>
        <dbReference type="SAM" id="Phobius"/>
    </source>
</evidence>
<proteinExistence type="predicted"/>
<sequence length="104" mass="11659">MDQLLTIAIYIIVIVYANFVLATTTTELLSDGFKIMWHPINYLGGIIALIALLPGMPDWMLLLGLFLIIQGRVVKGAITKNLNIPRIITLIVFTTLIVVYWAMK</sequence>
<keyword evidence="1" id="KW-1133">Transmembrane helix</keyword>
<accession>A0ABY5P5H0</accession>
<dbReference type="Proteomes" id="UP001315967">
    <property type="component" value="Chromosome"/>
</dbReference>
<protein>
    <submittedName>
        <fullName evidence="2">Uncharacterized protein</fullName>
    </submittedName>
</protein>
<keyword evidence="3" id="KW-1185">Reference proteome</keyword>
<organism evidence="2 3">
    <name type="scientific">Fundicoccus culcitae</name>
    <dbReference type="NCBI Taxonomy" id="2969821"/>
    <lineage>
        <taxon>Bacteria</taxon>
        <taxon>Bacillati</taxon>
        <taxon>Bacillota</taxon>
        <taxon>Bacilli</taxon>
        <taxon>Lactobacillales</taxon>
        <taxon>Aerococcaceae</taxon>
        <taxon>Fundicoccus</taxon>
    </lineage>
</organism>
<name>A0ABY5P5H0_9LACT</name>